<dbReference type="Proteomes" id="UP000790347">
    <property type="component" value="Unassembled WGS sequence"/>
</dbReference>
<evidence type="ECO:0000256" key="1">
    <source>
        <dbReference type="SAM" id="MobiDB-lite"/>
    </source>
</evidence>
<protein>
    <submittedName>
        <fullName evidence="3">Uncharacterized protein</fullName>
    </submittedName>
</protein>
<proteinExistence type="predicted"/>
<organism evidence="3 4">
    <name type="scientific">Dermatophagoides farinae</name>
    <name type="common">American house dust mite</name>
    <dbReference type="NCBI Taxonomy" id="6954"/>
    <lineage>
        <taxon>Eukaryota</taxon>
        <taxon>Metazoa</taxon>
        <taxon>Ecdysozoa</taxon>
        <taxon>Arthropoda</taxon>
        <taxon>Chelicerata</taxon>
        <taxon>Arachnida</taxon>
        <taxon>Acari</taxon>
        <taxon>Acariformes</taxon>
        <taxon>Sarcoptiformes</taxon>
        <taxon>Astigmata</taxon>
        <taxon>Psoroptidia</taxon>
        <taxon>Analgoidea</taxon>
        <taxon>Pyroglyphidae</taxon>
        <taxon>Dermatophagoidinae</taxon>
        <taxon>Dermatophagoides</taxon>
    </lineage>
</organism>
<accession>A0A922HLG4</accession>
<evidence type="ECO:0000313" key="3">
    <source>
        <dbReference type="EMBL" id="KAH9491121.1"/>
    </source>
</evidence>
<name>A0A922HLG4_DERFA</name>
<keyword evidence="4" id="KW-1185">Reference proteome</keyword>
<keyword evidence="2" id="KW-0732">Signal</keyword>
<comment type="caution">
    <text evidence="3">The sequence shown here is derived from an EMBL/GenBank/DDBJ whole genome shotgun (WGS) entry which is preliminary data.</text>
</comment>
<dbReference type="AlphaFoldDB" id="A0A922HLG4"/>
<evidence type="ECO:0000256" key="2">
    <source>
        <dbReference type="SAM" id="SignalP"/>
    </source>
</evidence>
<reference evidence="3" key="2">
    <citation type="journal article" date="2022" name="Res Sq">
        <title>Comparative Genomics Reveals Insights into the Divergent Evolution of Astigmatic Mites and Household Pest Adaptations.</title>
        <authorList>
            <person name="Xiong Q."/>
            <person name="Wan A.T.-Y."/>
            <person name="Liu X.-Y."/>
            <person name="Fung C.S.-H."/>
            <person name="Xiao X."/>
            <person name="Malainual N."/>
            <person name="Hou J."/>
            <person name="Wang L."/>
            <person name="Wang M."/>
            <person name="Yang K."/>
            <person name="Cui Y."/>
            <person name="Leung E."/>
            <person name="Nong W."/>
            <person name="Shin S.-K."/>
            <person name="Au S."/>
            <person name="Jeong K.Y."/>
            <person name="Chew F.T."/>
            <person name="Hui J."/>
            <person name="Leung T.F."/>
            <person name="Tungtrongchitr A."/>
            <person name="Zhong N."/>
            <person name="Liu Z."/>
            <person name="Tsui S."/>
        </authorList>
    </citation>
    <scope>NUCLEOTIDE SEQUENCE</scope>
    <source>
        <strain evidence="3">Derf</strain>
        <tissue evidence="3">Whole organism</tissue>
    </source>
</reference>
<feature type="region of interest" description="Disordered" evidence="1">
    <location>
        <begin position="125"/>
        <end position="162"/>
    </location>
</feature>
<dbReference type="EMBL" id="ASGP02000009">
    <property type="protein sequence ID" value="KAH9491121.1"/>
    <property type="molecule type" value="Genomic_DNA"/>
</dbReference>
<evidence type="ECO:0000313" key="4">
    <source>
        <dbReference type="Proteomes" id="UP000790347"/>
    </source>
</evidence>
<feature type="signal peptide" evidence="2">
    <location>
        <begin position="1"/>
        <end position="19"/>
    </location>
</feature>
<feature type="compositionally biased region" description="Low complexity" evidence="1">
    <location>
        <begin position="126"/>
        <end position="147"/>
    </location>
</feature>
<reference evidence="3" key="1">
    <citation type="submission" date="2013-05" db="EMBL/GenBank/DDBJ databases">
        <authorList>
            <person name="Yim A.K.Y."/>
            <person name="Chan T.F."/>
            <person name="Ji K.M."/>
            <person name="Liu X.Y."/>
            <person name="Zhou J.W."/>
            <person name="Li R.Q."/>
            <person name="Yang K.Y."/>
            <person name="Li J."/>
            <person name="Li M."/>
            <person name="Law P.T.W."/>
            <person name="Wu Y.L."/>
            <person name="Cai Z.L."/>
            <person name="Qin H."/>
            <person name="Bao Y."/>
            <person name="Leung R.K.K."/>
            <person name="Ng P.K.S."/>
            <person name="Zou J."/>
            <person name="Zhong X.J."/>
            <person name="Ran P.X."/>
            <person name="Zhong N.S."/>
            <person name="Liu Z.G."/>
            <person name="Tsui S.K.W."/>
        </authorList>
    </citation>
    <scope>NUCLEOTIDE SEQUENCE</scope>
    <source>
        <strain evidence="3">Derf</strain>
        <tissue evidence="3">Whole organism</tissue>
    </source>
</reference>
<sequence length="200" mass="22078">MIVLIILLIKSMLFIITSLEPIDLVPKLIRRHTHLDHYLCRQLHNGVGIRAIAVTNLSGNVCRTYCRVMDRMGGKIFYTENISPNFVRCGPYQSRCVDGQCVGLNFPYGGSNNHPMMITSPISIMSNNDNDNDNINNNNNDPNINNNNGGGGGGSDDNNLIDTSSIESANIMEKSSIQKTTTTKTTIMTTMPSRAVSRNR</sequence>
<gene>
    <name evidence="3" type="ORF">DERF_015856</name>
</gene>
<feature type="chain" id="PRO_5037680310" evidence="2">
    <location>
        <begin position="20"/>
        <end position="200"/>
    </location>
</feature>